<evidence type="ECO:0000256" key="2">
    <source>
        <dbReference type="ARBA" id="ARBA00005529"/>
    </source>
</evidence>
<dbReference type="GO" id="GO:0007154">
    <property type="term" value="P:cell communication"/>
    <property type="evidence" value="ECO:0007669"/>
    <property type="project" value="InterPro"/>
</dbReference>
<dbReference type="GO" id="GO:0005604">
    <property type="term" value="C:basement membrane"/>
    <property type="evidence" value="ECO:0007669"/>
    <property type="project" value="UniProtKB-SubCell"/>
</dbReference>
<dbReference type="InterPro" id="IPR051561">
    <property type="entry name" value="FRAS1_ECM"/>
</dbReference>
<evidence type="ECO:0000256" key="1">
    <source>
        <dbReference type="ARBA" id="ARBA00004302"/>
    </source>
</evidence>
<feature type="repeat" description="CSPG" evidence="19">
    <location>
        <begin position="299"/>
        <end position="391"/>
    </location>
</feature>
<feature type="repeat" description="CSPG" evidence="19">
    <location>
        <begin position="1055"/>
        <end position="1157"/>
    </location>
</feature>
<comment type="subunit">
    <text evidence="16">Interacts with FREM2.</text>
</comment>
<dbReference type="GO" id="GO:0097094">
    <property type="term" value="P:craniofacial suture morphogenesis"/>
    <property type="evidence" value="ECO:0007669"/>
    <property type="project" value="Ensembl"/>
</dbReference>
<evidence type="ECO:0000256" key="11">
    <source>
        <dbReference type="ARBA" id="ARBA00022869"/>
    </source>
</evidence>
<evidence type="ECO:0000256" key="5">
    <source>
        <dbReference type="ARBA" id="ARBA00022530"/>
    </source>
</evidence>
<feature type="repeat" description="CSPG" evidence="19">
    <location>
        <begin position="917"/>
        <end position="1012"/>
    </location>
</feature>
<dbReference type="Pfam" id="PF16184">
    <property type="entry name" value="Cadherin_3"/>
    <property type="match status" value="11"/>
</dbReference>
<name>A0A8C3IRN9_CHRPI</name>
<feature type="repeat" description="CSPG" evidence="19">
    <location>
        <begin position="1178"/>
        <end position="1286"/>
    </location>
</feature>
<keyword evidence="6" id="KW-0479">Metal-binding</keyword>
<dbReference type="Proteomes" id="UP000694380">
    <property type="component" value="Unplaced"/>
</dbReference>
<dbReference type="PROSITE" id="PS50041">
    <property type="entry name" value="C_TYPE_LECTIN_2"/>
    <property type="match status" value="1"/>
</dbReference>
<keyword evidence="14" id="KW-0325">Glycoprotein</keyword>
<evidence type="ECO:0000313" key="22">
    <source>
        <dbReference type="Proteomes" id="UP000694380"/>
    </source>
</evidence>
<evidence type="ECO:0000259" key="20">
    <source>
        <dbReference type="PROSITE" id="PS50041"/>
    </source>
</evidence>
<organism evidence="21 22">
    <name type="scientific">Chrysemys picta bellii</name>
    <name type="common">Western painted turtle</name>
    <name type="synonym">Emys bellii</name>
    <dbReference type="NCBI Taxonomy" id="8478"/>
    <lineage>
        <taxon>Eukaryota</taxon>
        <taxon>Metazoa</taxon>
        <taxon>Chordata</taxon>
        <taxon>Craniata</taxon>
        <taxon>Vertebrata</taxon>
        <taxon>Euteleostomi</taxon>
        <taxon>Archelosauria</taxon>
        <taxon>Testudinata</taxon>
        <taxon>Testudines</taxon>
        <taxon>Cryptodira</taxon>
        <taxon>Durocryptodira</taxon>
        <taxon>Testudinoidea</taxon>
        <taxon>Emydidae</taxon>
        <taxon>Chrysemys</taxon>
    </lineage>
</organism>
<feature type="repeat" description="CSPG" evidence="19">
    <location>
        <begin position="806"/>
        <end position="897"/>
    </location>
</feature>
<keyword evidence="8" id="KW-0430">Lectin</keyword>
<dbReference type="SMART" id="SM00034">
    <property type="entry name" value="CLECT"/>
    <property type="match status" value="1"/>
</dbReference>
<keyword evidence="22" id="KW-1185">Reference proteome</keyword>
<feature type="repeat" description="CSPG" evidence="19">
    <location>
        <begin position="1307"/>
        <end position="1404"/>
    </location>
</feature>
<proteinExistence type="inferred from homology"/>
<dbReference type="Pfam" id="PF19309">
    <property type="entry name" value="Frem_N"/>
    <property type="match status" value="1"/>
</dbReference>
<dbReference type="InterPro" id="IPR003644">
    <property type="entry name" value="Calx_beta"/>
</dbReference>
<dbReference type="SUPFAM" id="SSF141072">
    <property type="entry name" value="CalX-like"/>
    <property type="match status" value="1"/>
</dbReference>
<keyword evidence="4" id="KW-0964">Secreted</keyword>
<dbReference type="GO" id="GO:0030246">
    <property type="term" value="F:carbohydrate binding"/>
    <property type="evidence" value="ECO:0007669"/>
    <property type="project" value="UniProtKB-KW"/>
</dbReference>
<evidence type="ECO:0000256" key="3">
    <source>
        <dbReference type="ARBA" id="ARBA00022473"/>
    </source>
</evidence>
<dbReference type="Pfam" id="PF00059">
    <property type="entry name" value="Lectin_C"/>
    <property type="match status" value="1"/>
</dbReference>
<keyword evidence="13" id="KW-1015">Disulfide bond</keyword>
<evidence type="ECO:0000256" key="14">
    <source>
        <dbReference type="ARBA" id="ARBA00023180"/>
    </source>
</evidence>
<evidence type="ECO:0000256" key="15">
    <source>
        <dbReference type="ARBA" id="ARBA00058451"/>
    </source>
</evidence>
<evidence type="ECO:0000256" key="12">
    <source>
        <dbReference type="ARBA" id="ARBA00022889"/>
    </source>
</evidence>
<feature type="repeat" description="CSPG" evidence="19">
    <location>
        <begin position="1425"/>
        <end position="1517"/>
    </location>
</feature>
<evidence type="ECO:0000256" key="6">
    <source>
        <dbReference type="ARBA" id="ARBA00022723"/>
    </source>
</evidence>
<evidence type="ECO:0000256" key="16">
    <source>
        <dbReference type="ARBA" id="ARBA00065340"/>
    </source>
</evidence>
<evidence type="ECO:0000256" key="13">
    <source>
        <dbReference type="ARBA" id="ARBA00023157"/>
    </source>
</evidence>
<comment type="subcellular location">
    <subcellularLocation>
        <location evidence="1">Secreted</location>
        <location evidence="1">Extracellular space</location>
        <location evidence="1">Extracellular matrix</location>
        <location evidence="1">Basement membrane</location>
    </subcellularLocation>
</comment>
<keyword evidence="3" id="KW-0217">Developmental protein</keyword>
<comment type="similarity">
    <text evidence="2">Belongs to the FRAS1 family.</text>
</comment>
<keyword evidence="12" id="KW-0130">Cell adhesion</keyword>
<dbReference type="Gene3D" id="3.10.100.10">
    <property type="entry name" value="Mannose-Binding Protein A, subunit A"/>
    <property type="match status" value="1"/>
</dbReference>
<feature type="repeat" description="CSPG" evidence="19">
    <location>
        <begin position="416"/>
        <end position="503"/>
    </location>
</feature>
<evidence type="ECO:0000256" key="17">
    <source>
        <dbReference type="ARBA" id="ARBA00074560"/>
    </source>
</evidence>
<evidence type="ECO:0000256" key="19">
    <source>
        <dbReference type="PROSITE-ProRule" id="PRU01201"/>
    </source>
</evidence>
<dbReference type="PROSITE" id="PS51854">
    <property type="entry name" value="CSPG"/>
    <property type="match status" value="11"/>
</dbReference>
<evidence type="ECO:0000313" key="21">
    <source>
        <dbReference type="Ensembl" id="ENSCPBP00000036498.1"/>
    </source>
</evidence>
<feature type="repeat" description="CSPG" evidence="19">
    <location>
        <begin position="1662"/>
        <end position="1756"/>
    </location>
</feature>
<dbReference type="Pfam" id="PF03160">
    <property type="entry name" value="Calx-beta"/>
    <property type="match status" value="1"/>
</dbReference>
<protein>
    <recommendedName>
        <fullName evidence="17">FRAS1-related extracellular matrix protein 1</fullName>
    </recommendedName>
    <alternativeName>
        <fullName evidence="18">Protein QBRICK</fullName>
    </alternativeName>
</protein>
<dbReference type="PANTHER" id="PTHR45739">
    <property type="entry name" value="MATRIX PROTEIN, PUTATIVE-RELATED"/>
    <property type="match status" value="1"/>
</dbReference>
<dbReference type="GO" id="GO:0046872">
    <property type="term" value="F:metal ion binding"/>
    <property type="evidence" value="ECO:0007669"/>
    <property type="project" value="UniProtKB-KW"/>
</dbReference>
<keyword evidence="11" id="KW-0084">Basement membrane</keyword>
<comment type="function">
    <text evidence="15">Extracellular matrix protein that plays a role in epidermal differentiation and is required for epidermal adhesion during embryonic development.</text>
</comment>
<dbReference type="FunFam" id="3.10.100.10:FF:000081">
    <property type="entry name" value="FRAS1 related extracellular matrix 1"/>
    <property type="match status" value="1"/>
</dbReference>
<evidence type="ECO:0000256" key="7">
    <source>
        <dbReference type="ARBA" id="ARBA00022729"/>
    </source>
</evidence>
<dbReference type="GO" id="GO:0016020">
    <property type="term" value="C:membrane"/>
    <property type="evidence" value="ECO:0007669"/>
    <property type="project" value="InterPro"/>
</dbReference>
<evidence type="ECO:0000256" key="10">
    <source>
        <dbReference type="ARBA" id="ARBA00022837"/>
    </source>
</evidence>
<reference evidence="21" key="1">
    <citation type="submission" date="2025-08" db="UniProtKB">
        <authorList>
            <consortium name="Ensembl"/>
        </authorList>
    </citation>
    <scope>IDENTIFICATION</scope>
</reference>
<keyword evidence="5" id="KW-0272">Extracellular matrix</keyword>
<feature type="repeat" description="CSPG" evidence="19">
    <location>
        <begin position="1538"/>
        <end position="1628"/>
    </location>
</feature>
<dbReference type="GeneTree" id="ENSGT00940000156990"/>
<evidence type="ECO:0000256" key="18">
    <source>
        <dbReference type="ARBA" id="ARBA00081243"/>
    </source>
</evidence>
<evidence type="ECO:0000256" key="8">
    <source>
        <dbReference type="ARBA" id="ARBA00022734"/>
    </source>
</evidence>
<dbReference type="InterPro" id="IPR001304">
    <property type="entry name" value="C-type_lectin-like"/>
</dbReference>
<dbReference type="InterPro" id="IPR016187">
    <property type="entry name" value="CTDL_fold"/>
</dbReference>
<dbReference type="Ensembl" id="ENSCPBT00000042802.1">
    <property type="protein sequence ID" value="ENSCPBP00000036498.1"/>
    <property type="gene ID" value="ENSCPBG00000025334.1"/>
</dbReference>
<dbReference type="InterPro" id="IPR016186">
    <property type="entry name" value="C-type_lectin-like/link_sf"/>
</dbReference>
<dbReference type="Gene3D" id="2.60.40.2030">
    <property type="match status" value="1"/>
</dbReference>
<accession>A0A8C3IRN9</accession>
<keyword evidence="9" id="KW-0677">Repeat</keyword>
<keyword evidence="10" id="KW-0106">Calcium</keyword>
<dbReference type="PANTHER" id="PTHR45739:SF7">
    <property type="entry name" value="FRAS1-RELATED EXTRACELLULAR MATRIX PROTEIN 1"/>
    <property type="match status" value="1"/>
</dbReference>
<keyword evidence="7" id="KW-0732">Signal</keyword>
<gene>
    <name evidence="21" type="primary">FREM1</name>
</gene>
<sequence>MKMIKGQWNSCLFPLLAVILRCVCSSFISVNLGVKVMKGQSVFLSEDDLQFSIPREKDACKVEVVINEPITQRVGKLTPQVFDCHFLPNEIKYTHNGCPILDEDMVMLRLYRFTETETFTEMFILQVQLLEPDCNIIKMSTNVLEVPEFYGLSREIDKNVLTFDYDKKTNLECTIKLASLETLLPAHGQLVIGEPQQEEPRGDQPHSFFPRSSMICFNCLCRSGLCDPELKMIQNTKMSCEEFLLMGIRYQHLDPPSPNIDYIPIRLDLTDSRSKTLHKTEHAWLPVQIKGAIPNQIPRAAFMAMFILEVDQFILSPMTTTTVDAEDSETPKSLLVFNITKPPPQGYITHLLDHTKPITSFTWKDLSEMLIAYQPPNNSHTERRNYEVELEVHDFYFERSSPITVHISIRTTDTNAPRVSWNTGLDLLEGQSRPITWQQFQIVDNDNIRGVRLVTIDGLQHGRLTVRGGKGFMFTVSDLRAGVVRYHHDDSDSTKDFVVFRIFDGHHSIRHKFPINILPKDDSPPFLISNVVIELYEGQTVLIQGSMLQASDMDSSDDYILFNVTKPPQAGEIMKKPGPNLIGYPVTGFLQRDLFNGLIYYRHLGGEIFEDSLEFVLCDSHDPPNLSEPQLVIVHIIPVDDQLPKEASGVTRHLAVEETKIAHLTKKHLHFIDMEAQERELIYTVTTSPFFSFTHGPSDAGKLFMVDSIPKLVKDPSVPALRSFTQLFLVLCLQHSFSLFSFFLSFFFPHILQHAVNYMKVAYMPPIQDIGPEPQHVQFIFSVSNQHGGTLYRICFNITVLPVDNQAPEVFTNNLKVEEGGLCTITGSHILMSDVDTKQENLHIYLQRLPLHGMVELDGFPMNKGDRFTCQDLHMLKVRYQHDGSETLHDDILFAATDGINSLEFVLQVKVLPVNDEPPIMKDGLIPLIQCPEGEEVVITSEYIYATDADSDDMKLTFMLARQPYYGVVRKAGIVVDRFSQADVVSGVVTYKHTSGEIGLTPCFDTLTLVISDGEAGMDVNDCCYDGLLPPPVPLHDSFPVYDLNISVFPVDNQPPSIAIGAMFVVDEGFSAVVTANNLFATDPDTAADDLEFVLVSPPQFGYIENILPSPGFEKSNIGISIASFQLKHLKALHINYVQSRHVRTEPTSDQFMIYVTDGKHHSVETPFYVLINPTNDEVPEFIARNITVQEGQMKELDPSVINVIDLDVPQDRLMFTIVQQPQHGFLINGVYGNDVMNYKRFINSHHNHERPVHDFSMELLKNGMRLVYMHDDSENLIDGFTLQLSDGKHKVLRTILVKVIPVNDEKPMLSKKDEIEVNMGETRIISSAVLSAEDKDTSRERIYYLFERIPENGQLQLKVGRDWVMLQTEMKCTQEEIDMNLVRYVHTGAMGSRNQDSFTFHLWDGDNKSPAMDFYITIKDMEKGDIAVFVRPLTVSKGDRGFLTTDVLLAIDGTEKPEELLYVITSPPQYGQIEYVSYPGVPITSFSQMDVAGQAVCYVHNSKAAAPRDLFRFIISNGLKTKHGTFEITLETVDQALPIVSRNKGLRLVEGTMALLSPDVLQLSDADTSSKNLTFLLAQLPQYGHLCYRGTVLLQHNFTQQDVDNMDMAYRHGGGASQIDRFTFVATDRTNEGFIVDGKVQMEPVAFTIQVDHLDKTAPKIVHLHCSSDVELLKNGNYGIYITARSLKAYDPDTEEDQVIFKILRGPRYGYLENITTGGFIQKGFSQKDLNGKIILYVINPSWEVNSDSLEFQVTDPTGNSAAPQTLELRWSQIEIQQAEYVVCENVGMLPLKITRLGHSMDSAFIAVKVNEVTATLGKDFTVTPSKLIQFDPGMSTKTWNIAITYDGLEEDDEVFEVVLNSPVNAILGTRTKAVVKILDSKGGQCSSFHSSGQNKHNLWGTGALLPVSSGSSSPSNPGTVHLEEIPLSSSKEMMVQRGDVLQEFNLLNLSRMRLRAVRNGKIVRQNYCMYHGLVSLRVEDDTSSANANKANKSIINQGRTKINVISSRKTEVPQADKAELMSESHSNQQDLVLSFPKSCTPDLEGLLHFEESTQNLFQCDGISWKLWTSKTSFLFQDVSMKKCPSGWSHHGGSCYFLITDQKVTWNTAARACREQYLGSLASVVTKQHMQWLWDFSGRKPFWIGFNDQVNPGHWEWHGGEPVTFTNWRRSPSRLSKQGKNCVLVQRRGKWQAKDCRKGNRHNYICSRKL</sequence>
<evidence type="ECO:0000256" key="4">
    <source>
        <dbReference type="ARBA" id="ARBA00022525"/>
    </source>
</evidence>
<evidence type="ECO:0000256" key="9">
    <source>
        <dbReference type="ARBA" id="ARBA00022737"/>
    </source>
</evidence>
<dbReference type="CDD" id="cd00037">
    <property type="entry name" value="CLECT"/>
    <property type="match status" value="1"/>
</dbReference>
<dbReference type="SUPFAM" id="SSF56436">
    <property type="entry name" value="C-type lectin-like"/>
    <property type="match status" value="1"/>
</dbReference>
<dbReference type="InterPro" id="IPR045658">
    <property type="entry name" value="FRAS1-rel_N"/>
</dbReference>
<feature type="domain" description="C-type lectin" evidence="20">
    <location>
        <begin position="2092"/>
        <end position="2199"/>
    </location>
</feature>
<feature type="repeat" description="CSPG" evidence="19">
    <location>
        <begin position="524"/>
        <end position="618"/>
    </location>
</feature>
<dbReference type="InterPro" id="IPR038081">
    <property type="entry name" value="CalX-like_sf"/>
</dbReference>
<dbReference type="GO" id="GO:0007160">
    <property type="term" value="P:cell-matrix adhesion"/>
    <property type="evidence" value="ECO:0007669"/>
    <property type="project" value="Ensembl"/>
</dbReference>
<reference evidence="21" key="2">
    <citation type="submission" date="2025-09" db="UniProtKB">
        <authorList>
            <consortium name="Ensembl"/>
        </authorList>
    </citation>
    <scope>IDENTIFICATION</scope>
</reference>
<dbReference type="InterPro" id="IPR039005">
    <property type="entry name" value="CSPG_rpt"/>
</dbReference>